<dbReference type="GeneID" id="77803904"/>
<reference evidence="2" key="1">
    <citation type="submission" date="2022-10" db="EMBL/GenBank/DDBJ databases">
        <title>Puccinia triticina Genome sequencing and assembly.</title>
        <authorList>
            <person name="Li C."/>
        </authorList>
    </citation>
    <scope>NUCLEOTIDE SEQUENCE</scope>
    <source>
        <strain evidence="2">Pt15</strain>
    </source>
</reference>
<dbReference type="EMBL" id="CP110434">
    <property type="protein sequence ID" value="WAQ91423.1"/>
    <property type="molecule type" value="Genomic_DNA"/>
</dbReference>
<dbReference type="RefSeq" id="XP_053026978.1">
    <property type="nucleotide sequence ID" value="XM_053163009.1"/>
</dbReference>
<accession>A0ABY7D4A1</accession>
<dbReference type="Proteomes" id="UP001164743">
    <property type="component" value="Chromosome 14A"/>
</dbReference>
<feature type="compositionally biased region" description="Low complexity" evidence="1">
    <location>
        <begin position="143"/>
        <end position="158"/>
    </location>
</feature>
<sequence>MVCSGSSESGGLRAALFELMWWEDSEDIGKLAVAQPAHPVARNGRPRLPMPGRSAGAEEANPTQALPIWRSHPPHPRALPVRVPFRAAPSPAAPATISMPKERTLVLARSHSLTSRLKPTPSTPKMAAGRLGPKNKAEPNENRPPARSTPGSPSSSSGHNSAITVAERRQTKVSKYLVSEDFKSDFATKLNRLRQREKNLDSPPGALAKPAPADHIHEDDESQASVPTPDDTTTTVCTAEDIANPAGSPALIPQTTSPGRYRTRAEEAPIQEDADEAGSSASNEKEQSSSRRPSCPPGDEDPEEQSARYEVIGKLADQLAEQIEENDALLYELGVVRSNNARLQAVAADREDEVACLGQRNRQLELVVSQLNASSLDQEHSNLVHALLSQLAQIRDHLSLPLTQGPSKRLSPGNPETQSAIQTRGMRRYSWSGARAKCLSAETTAQDPRDRSGPMVSSHAQSGPDPGGEWAGFVDENDRESMKAHIQWLQAELAASRAARQATAAALDALIEAAPAAHTPRAGAEPKVQGLGLPLLALASFGFGGWGRKPESPSKPLPDDEPGIPAGAPAEQPDKDLTYPFKRFGLRAFFHNSPLSRPDAVLAPAPAGPTDPARRLPSRSSTVAVMSSAHPPDALPAYDGPLLAPVAPANISPPARPGPRLLPSAPAAVDKPFVGPLVHDRSAGPHNPNAILI</sequence>
<evidence type="ECO:0000313" key="3">
    <source>
        <dbReference type="Proteomes" id="UP001164743"/>
    </source>
</evidence>
<keyword evidence="3" id="KW-1185">Reference proteome</keyword>
<evidence type="ECO:0000256" key="1">
    <source>
        <dbReference type="SAM" id="MobiDB-lite"/>
    </source>
</evidence>
<feature type="region of interest" description="Disordered" evidence="1">
    <location>
        <begin position="110"/>
        <end position="168"/>
    </location>
</feature>
<name>A0ABY7D4A1_9BASI</name>
<gene>
    <name evidence="2" type="ORF">PtA15_14A307</name>
</gene>
<protein>
    <submittedName>
        <fullName evidence="2">Uncharacterized protein</fullName>
    </submittedName>
</protein>
<organism evidence="2 3">
    <name type="scientific">Puccinia triticina</name>
    <dbReference type="NCBI Taxonomy" id="208348"/>
    <lineage>
        <taxon>Eukaryota</taxon>
        <taxon>Fungi</taxon>
        <taxon>Dikarya</taxon>
        <taxon>Basidiomycota</taxon>
        <taxon>Pucciniomycotina</taxon>
        <taxon>Pucciniomycetes</taxon>
        <taxon>Pucciniales</taxon>
        <taxon>Pucciniaceae</taxon>
        <taxon>Puccinia</taxon>
    </lineage>
</organism>
<evidence type="ECO:0000313" key="2">
    <source>
        <dbReference type="EMBL" id="WAQ91423.1"/>
    </source>
</evidence>
<feature type="region of interest" description="Disordered" evidence="1">
    <location>
        <begin position="402"/>
        <end position="426"/>
    </location>
</feature>
<feature type="region of interest" description="Disordered" evidence="1">
    <location>
        <begin position="547"/>
        <end position="575"/>
    </location>
</feature>
<feature type="compositionally biased region" description="Low complexity" evidence="1">
    <location>
        <begin position="226"/>
        <end position="236"/>
    </location>
</feature>
<feature type="region of interest" description="Disordered" evidence="1">
    <location>
        <begin position="193"/>
        <end position="305"/>
    </location>
</feature>
<feature type="region of interest" description="Disordered" evidence="1">
    <location>
        <begin position="440"/>
        <end position="473"/>
    </location>
</feature>
<proteinExistence type="predicted"/>